<keyword evidence="2" id="KW-1185">Reference proteome</keyword>
<reference evidence="1 2" key="1">
    <citation type="journal article" date="2013" name="PLoS Genet.">
        <title>Distinctive expansion of potential virulence genes in the genome of the oomycete fish pathogen Saprolegnia parasitica.</title>
        <authorList>
            <person name="Jiang R.H."/>
            <person name="de Bruijn I."/>
            <person name="Haas B.J."/>
            <person name="Belmonte R."/>
            <person name="Lobach L."/>
            <person name="Christie J."/>
            <person name="van den Ackerveken G."/>
            <person name="Bottin A."/>
            <person name="Bulone V."/>
            <person name="Diaz-Moreno S.M."/>
            <person name="Dumas B."/>
            <person name="Fan L."/>
            <person name="Gaulin E."/>
            <person name="Govers F."/>
            <person name="Grenville-Briggs L.J."/>
            <person name="Horner N.R."/>
            <person name="Levin J.Z."/>
            <person name="Mammella M."/>
            <person name="Meijer H.J."/>
            <person name="Morris P."/>
            <person name="Nusbaum C."/>
            <person name="Oome S."/>
            <person name="Phillips A.J."/>
            <person name="van Rooyen D."/>
            <person name="Rzeszutek E."/>
            <person name="Saraiva M."/>
            <person name="Secombes C.J."/>
            <person name="Seidl M.F."/>
            <person name="Snel B."/>
            <person name="Stassen J.H."/>
            <person name="Sykes S."/>
            <person name="Tripathy S."/>
            <person name="van den Berg H."/>
            <person name="Vega-Arreguin J.C."/>
            <person name="Wawra S."/>
            <person name="Young S.K."/>
            <person name="Zeng Q."/>
            <person name="Dieguez-Uribeondo J."/>
            <person name="Russ C."/>
            <person name="Tyler B.M."/>
            <person name="van West P."/>
        </authorList>
    </citation>
    <scope>NUCLEOTIDE SEQUENCE [LARGE SCALE GENOMIC DNA]</scope>
    <source>
        <strain evidence="1 2">CBS 223.65</strain>
    </source>
</reference>
<evidence type="ECO:0000313" key="1">
    <source>
        <dbReference type="EMBL" id="KDO24759.1"/>
    </source>
</evidence>
<protein>
    <submittedName>
        <fullName evidence="1">Uncharacterized protein</fullName>
    </submittedName>
</protein>
<dbReference type="EMBL" id="KK583238">
    <property type="protein sequence ID" value="KDO24759.1"/>
    <property type="molecule type" value="Genomic_DNA"/>
</dbReference>
<gene>
    <name evidence="1" type="ORF">SPRG_20808</name>
</gene>
<evidence type="ECO:0000313" key="2">
    <source>
        <dbReference type="Proteomes" id="UP000030745"/>
    </source>
</evidence>
<organism evidence="1 2">
    <name type="scientific">Saprolegnia parasitica (strain CBS 223.65)</name>
    <dbReference type="NCBI Taxonomy" id="695850"/>
    <lineage>
        <taxon>Eukaryota</taxon>
        <taxon>Sar</taxon>
        <taxon>Stramenopiles</taxon>
        <taxon>Oomycota</taxon>
        <taxon>Saprolegniomycetes</taxon>
        <taxon>Saprolegniales</taxon>
        <taxon>Saprolegniaceae</taxon>
        <taxon>Saprolegnia</taxon>
    </lineage>
</organism>
<dbReference type="KEGG" id="spar:SPRG_20808"/>
<dbReference type="Proteomes" id="UP000030745">
    <property type="component" value="Unassembled WGS sequence"/>
</dbReference>
<dbReference type="GeneID" id="24141828"/>
<accession>A0A067C1X4</accession>
<dbReference type="RefSeq" id="XP_012204512.1">
    <property type="nucleotide sequence ID" value="XM_012349122.1"/>
</dbReference>
<name>A0A067C1X4_SAPPC</name>
<proteinExistence type="predicted"/>
<dbReference type="AlphaFoldDB" id="A0A067C1X4"/>
<sequence>MRGSRPSTTWIFGSTSPTLASRRCKFRSATTWVLYCKVSFTSHARSGLHIGVSAWFPSY</sequence>
<dbReference type="VEuPathDB" id="FungiDB:SPRG_20808"/>